<evidence type="ECO:0000259" key="1">
    <source>
        <dbReference type="Pfam" id="PF00656"/>
    </source>
</evidence>
<accession>A0A8J7ABM1</accession>
<dbReference type="GO" id="GO:0006508">
    <property type="term" value="P:proteolysis"/>
    <property type="evidence" value="ECO:0007669"/>
    <property type="project" value="InterPro"/>
</dbReference>
<protein>
    <submittedName>
        <fullName evidence="3">GUN4 domain-containing protein</fullName>
    </submittedName>
</protein>
<comment type="caution">
    <text evidence="3">The sequence shown here is derived from an EMBL/GenBank/DDBJ whole genome shotgun (WGS) entry which is preliminary data.</text>
</comment>
<feature type="domain" description="GUN4-like" evidence="2">
    <location>
        <begin position="557"/>
        <end position="708"/>
    </location>
</feature>
<evidence type="ECO:0000259" key="2">
    <source>
        <dbReference type="Pfam" id="PF05419"/>
    </source>
</evidence>
<keyword evidence="4" id="KW-1185">Reference proteome</keyword>
<dbReference type="Proteomes" id="UP000622533">
    <property type="component" value="Unassembled WGS sequence"/>
</dbReference>
<dbReference type="Gene3D" id="1.25.40.620">
    <property type="match status" value="1"/>
</dbReference>
<dbReference type="SUPFAM" id="SSF52129">
    <property type="entry name" value="Caspase-like"/>
    <property type="match status" value="1"/>
</dbReference>
<dbReference type="InterPro" id="IPR011600">
    <property type="entry name" value="Pept_C14_caspase"/>
</dbReference>
<dbReference type="Pfam" id="PF00656">
    <property type="entry name" value="Peptidase_C14"/>
    <property type="match status" value="1"/>
</dbReference>
<organism evidence="3 4">
    <name type="scientific">Desmonostoc muscorum LEGE 12446</name>
    <dbReference type="NCBI Taxonomy" id="1828758"/>
    <lineage>
        <taxon>Bacteria</taxon>
        <taxon>Bacillati</taxon>
        <taxon>Cyanobacteriota</taxon>
        <taxon>Cyanophyceae</taxon>
        <taxon>Nostocales</taxon>
        <taxon>Nostocaceae</taxon>
        <taxon>Desmonostoc</taxon>
    </lineage>
</organism>
<dbReference type="GO" id="GO:0046906">
    <property type="term" value="F:tetrapyrrole binding"/>
    <property type="evidence" value="ECO:0007669"/>
    <property type="project" value="TreeGrafter"/>
</dbReference>
<dbReference type="Pfam" id="PF05419">
    <property type="entry name" value="GUN4"/>
    <property type="match status" value="1"/>
</dbReference>
<dbReference type="PANTHER" id="PTHR34800:SF1">
    <property type="entry name" value="TETRAPYRROLE-BINDING PROTEIN, CHLOROPLASTIC"/>
    <property type="match status" value="1"/>
</dbReference>
<dbReference type="CDD" id="cd16383">
    <property type="entry name" value="GUN4"/>
    <property type="match status" value="1"/>
</dbReference>
<dbReference type="PANTHER" id="PTHR34800">
    <property type="entry name" value="TETRAPYRROLE-BINDING PROTEIN, CHLOROPLASTIC"/>
    <property type="match status" value="1"/>
</dbReference>
<dbReference type="InterPro" id="IPR037215">
    <property type="entry name" value="GUN4-like_sf"/>
</dbReference>
<sequence>MCPVGVRTSHSTHALETGLAKLWLILVGVNQYEDEQIPCLRYSAVDCQGLGEALNAATMGFPQKDVRIYHDFAQQQPRLENIRTSLKEVAAATKSIDTVLFYFSGHGMLEPSSQQVVLCLQDTQKDNLINTGLKLQELLQLLENCPAQQQLLWLDACHSGNMTLLGARGETPIDPQLNPTQELVEILRQRAAKRKGFYALLSCDQGQQSWEFPQLKHGVFTYYLIRGLRGEAADFQGVIEADGLYRYVYHQTLAYIDKANQQLRVINQLKKGRGDNQIHSEYPSQTPKRIVEGIGEVILGIKPDKTVSTRHPRQALVIEGLPKSKSALALSKILNTSGGFEVNYWSVSEKTPASDVRKAIQKCLLSESFSESPTSNNLLEEIPTVFLYLRGQIQETEQGEAVLVLSDNVVINRSWLRKQLRRCRSQQIIILDCPLGSNSCVSLRDWVEELQLGLDAEQCLIAAAAPSSENQCFASSLVDTLSKLAQLCYPTTPTIQQSGLTAAAWITQLQVELSGIDIQLYFWLFGSQGVIEVFPGKNFFSSDTSEQKAEDVDDLSSAVGVDYTQLRDLLKAGRWLEADEETTTLMLKIAGKEEKRYLDLASLENFSGSDLSTMDRLWVKYSHGRFGFSVQKRIWESIKDTSGGDPVLALMIGNDNVAGSQTCIDFANRVGWRLKDSWIDYSELNVNDDAPNGLLPYFCFFEQVWRVKVLGVWEWHSAIATASWWRLCVALFSRIPTCQIK</sequence>
<evidence type="ECO:0000313" key="3">
    <source>
        <dbReference type="EMBL" id="MBE9023713.1"/>
    </source>
</evidence>
<gene>
    <name evidence="3" type="ORF">IQ276_15110</name>
</gene>
<dbReference type="Gene3D" id="3.40.50.1460">
    <property type="match status" value="1"/>
</dbReference>
<reference evidence="3" key="1">
    <citation type="submission" date="2020-10" db="EMBL/GenBank/DDBJ databases">
        <authorList>
            <person name="Castelo-Branco R."/>
            <person name="Eusebio N."/>
            <person name="Adriana R."/>
            <person name="Vieira A."/>
            <person name="Brugerolle De Fraissinette N."/>
            <person name="Rezende De Castro R."/>
            <person name="Schneider M.P."/>
            <person name="Vasconcelos V."/>
            <person name="Leao P.N."/>
        </authorList>
    </citation>
    <scope>NUCLEOTIDE SEQUENCE</scope>
    <source>
        <strain evidence="3">LEGE 12446</strain>
    </source>
</reference>
<dbReference type="InterPro" id="IPR008629">
    <property type="entry name" value="GUN4-like"/>
</dbReference>
<dbReference type="InterPro" id="IPR029030">
    <property type="entry name" value="Caspase-like_dom_sf"/>
</dbReference>
<dbReference type="SUPFAM" id="SSF140869">
    <property type="entry name" value="GUN4-like"/>
    <property type="match status" value="1"/>
</dbReference>
<evidence type="ECO:0000313" key="4">
    <source>
        <dbReference type="Proteomes" id="UP000622533"/>
    </source>
</evidence>
<dbReference type="GO" id="GO:0004197">
    <property type="term" value="F:cysteine-type endopeptidase activity"/>
    <property type="evidence" value="ECO:0007669"/>
    <property type="project" value="InterPro"/>
</dbReference>
<feature type="domain" description="Peptidase C14 caspase" evidence="1">
    <location>
        <begin position="25"/>
        <end position="232"/>
    </location>
</feature>
<dbReference type="RefSeq" id="WP_193917546.1">
    <property type="nucleotide sequence ID" value="NZ_JADEXS020000001.1"/>
</dbReference>
<dbReference type="EMBL" id="JADEXS010000186">
    <property type="protein sequence ID" value="MBE9023713.1"/>
    <property type="molecule type" value="Genomic_DNA"/>
</dbReference>
<proteinExistence type="predicted"/>
<name>A0A8J7ABM1_DESMC</name>
<dbReference type="AlphaFoldDB" id="A0A8J7ABM1"/>
<dbReference type="Gene3D" id="1.10.10.1770">
    <property type="entry name" value="Gun4-like"/>
    <property type="match status" value="1"/>
</dbReference>